<proteinExistence type="predicted"/>
<protein>
    <recommendedName>
        <fullName evidence="4">Reverse transcriptase domain-containing protein</fullName>
    </recommendedName>
</protein>
<evidence type="ECO:0000256" key="1">
    <source>
        <dbReference type="SAM" id="MobiDB-lite"/>
    </source>
</evidence>
<comment type="caution">
    <text evidence="2">The sequence shown here is derived from an EMBL/GenBank/DDBJ whole genome shotgun (WGS) entry which is preliminary data.</text>
</comment>
<dbReference type="Proteomes" id="UP001189429">
    <property type="component" value="Unassembled WGS sequence"/>
</dbReference>
<reference evidence="2" key="1">
    <citation type="submission" date="2023-10" db="EMBL/GenBank/DDBJ databases">
        <authorList>
            <person name="Chen Y."/>
            <person name="Shah S."/>
            <person name="Dougan E. K."/>
            <person name="Thang M."/>
            <person name="Chan C."/>
        </authorList>
    </citation>
    <scope>NUCLEOTIDE SEQUENCE [LARGE SCALE GENOMIC DNA]</scope>
</reference>
<feature type="region of interest" description="Disordered" evidence="1">
    <location>
        <begin position="228"/>
        <end position="255"/>
    </location>
</feature>
<evidence type="ECO:0000313" key="3">
    <source>
        <dbReference type="Proteomes" id="UP001189429"/>
    </source>
</evidence>
<name>A0ABN9RF20_9DINO</name>
<sequence length="255" mass="26954">GGPPGVEQAQVLVEQASGFSSRTGPRPRRTSGRRCSRRRSATSAATKPGGSAKHRVIQDLKANSVNEAVALTERQVLPAIHDHAIDLAMLSAQARQGEVAWTLVLDLADAFMSVPLHVDENRLALYLQAAEGDFVAWRVLGFGGKPNPVAFGPVVSFAARTAQALFRPFAQSTARHASAAAFVLGRPFSRPPLWTARCGWKFGLALRAIALAARGAAFQKCFRGAGGVPDSGGERGQGSPSRGRSTPLVARPSLK</sequence>
<dbReference type="EMBL" id="CAUYUJ010006522">
    <property type="protein sequence ID" value="CAK0817629.1"/>
    <property type="molecule type" value="Genomic_DNA"/>
</dbReference>
<feature type="non-terminal residue" evidence="2">
    <location>
        <position position="1"/>
    </location>
</feature>
<dbReference type="Gene3D" id="3.10.10.10">
    <property type="entry name" value="HIV Type 1 Reverse Transcriptase, subunit A, domain 1"/>
    <property type="match status" value="1"/>
</dbReference>
<feature type="region of interest" description="Disordered" evidence="1">
    <location>
        <begin position="14"/>
        <end position="53"/>
    </location>
</feature>
<dbReference type="InterPro" id="IPR043128">
    <property type="entry name" value="Rev_trsase/Diguanyl_cyclase"/>
</dbReference>
<evidence type="ECO:0000313" key="2">
    <source>
        <dbReference type="EMBL" id="CAK0817629.1"/>
    </source>
</evidence>
<organism evidence="2 3">
    <name type="scientific">Prorocentrum cordatum</name>
    <dbReference type="NCBI Taxonomy" id="2364126"/>
    <lineage>
        <taxon>Eukaryota</taxon>
        <taxon>Sar</taxon>
        <taxon>Alveolata</taxon>
        <taxon>Dinophyceae</taxon>
        <taxon>Prorocentrales</taxon>
        <taxon>Prorocentraceae</taxon>
        <taxon>Prorocentrum</taxon>
    </lineage>
</organism>
<feature type="compositionally biased region" description="Basic residues" evidence="1">
    <location>
        <begin position="25"/>
        <end position="40"/>
    </location>
</feature>
<evidence type="ECO:0008006" key="4">
    <source>
        <dbReference type="Google" id="ProtNLM"/>
    </source>
</evidence>
<gene>
    <name evidence="2" type="ORF">PCOR1329_LOCUS20182</name>
</gene>
<keyword evidence="3" id="KW-1185">Reference proteome</keyword>
<dbReference type="Gene3D" id="3.30.70.270">
    <property type="match status" value="1"/>
</dbReference>
<accession>A0ABN9RF20</accession>
<feature type="non-terminal residue" evidence="2">
    <location>
        <position position="255"/>
    </location>
</feature>